<dbReference type="InterPro" id="IPR000014">
    <property type="entry name" value="PAS"/>
</dbReference>
<dbReference type="Pfam" id="PF13426">
    <property type="entry name" value="PAS_9"/>
    <property type="match status" value="2"/>
</dbReference>
<dbReference type="SUPFAM" id="SSF55785">
    <property type="entry name" value="PYP-like sensor domain (PAS domain)"/>
    <property type="match status" value="2"/>
</dbReference>
<dbReference type="SUPFAM" id="SSF55073">
    <property type="entry name" value="Nucleotide cyclase"/>
    <property type="match status" value="1"/>
</dbReference>
<dbReference type="GO" id="GO:0005886">
    <property type="term" value="C:plasma membrane"/>
    <property type="evidence" value="ECO:0007669"/>
    <property type="project" value="TreeGrafter"/>
</dbReference>
<dbReference type="GO" id="GO:0052621">
    <property type="term" value="F:diguanylate cyclase activity"/>
    <property type="evidence" value="ECO:0007669"/>
    <property type="project" value="TreeGrafter"/>
</dbReference>
<dbReference type="Gene3D" id="3.30.70.270">
    <property type="match status" value="1"/>
</dbReference>
<evidence type="ECO:0000313" key="3">
    <source>
        <dbReference type="Proteomes" id="UP000324143"/>
    </source>
</evidence>
<dbReference type="InterPro" id="IPR035965">
    <property type="entry name" value="PAS-like_dom_sf"/>
</dbReference>
<dbReference type="PROSITE" id="PS50887">
    <property type="entry name" value="GGDEF"/>
    <property type="match status" value="1"/>
</dbReference>
<evidence type="ECO:0000259" key="1">
    <source>
        <dbReference type="PROSITE" id="PS50887"/>
    </source>
</evidence>
<dbReference type="GO" id="GO:1902201">
    <property type="term" value="P:negative regulation of bacterial-type flagellum-dependent cell motility"/>
    <property type="evidence" value="ECO:0007669"/>
    <property type="project" value="TreeGrafter"/>
</dbReference>
<proteinExistence type="predicted"/>
<dbReference type="AlphaFoldDB" id="A0A5D0MGE0"/>
<dbReference type="Pfam" id="PF00990">
    <property type="entry name" value="GGDEF"/>
    <property type="match status" value="1"/>
</dbReference>
<dbReference type="Gene3D" id="3.30.450.20">
    <property type="entry name" value="PAS domain"/>
    <property type="match status" value="2"/>
</dbReference>
<dbReference type="CDD" id="cd01949">
    <property type="entry name" value="GGDEF"/>
    <property type="match status" value="1"/>
</dbReference>
<dbReference type="PANTHER" id="PTHR45138:SF9">
    <property type="entry name" value="DIGUANYLATE CYCLASE DGCM-RELATED"/>
    <property type="match status" value="1"/>
</dbReference>
<organism evidence="2 3">
    <name type="scientific">Candidatus Mcinerneyibacterium aminivorans</name>
    <dbReference type="NCBI Taxonomy" id="2703815"/>
    <lineage>
        <taxon>Bacteria</taxon>
        <taxon>Candidatus Macinerneyibacteriota</taxon>
        <taxon>Candidatus Mcinerneyibacteria</taxon>
        <taxon>Candidatus Mcinerneyibacteriales</taxon>
        <taxon>Candidatus Mcinerneyibacteriaceae</taxon>
        <taxon>Candidatus Mcinerneyibacterium</taxon>
    </lineage>
</organism>
<dbReference type="InterPro" id="IPR029787">
    <property type="entry name" value="Nucleotide_cyclase"/>
</dbReference>
<keyword evidence="3" id="KW-1185">Reference proteome</keyword>
<evidence type="ECO:0000313" key="2">
    <source>
        <dbReference type="EMBL" id="TYB32106.1"/>
    </source>
</evidence>
<feature type="domain" description="GGDEF" evidence="1">
    <location>
        <begin position="327"/>
        <end position="450"/>
    </location>
</feature>
<dbReference type="PANTHER" id="PTHR45138">
    <property type="entry name" value="REGULATORY COMPONENTS OF SENSORY TRANSDUCTION SYSTEM"/>
    <property type="match status" value="1"/>
</dbReference>
<sequence>MKKVSENIINIADRYDEIFNYHTDGIAIYKVINGGKNFIIKDINKTAEKIEKVKKENILGKKVTEVFPGVQDYGLLKIFRRVWKTGKSEHYPIKEYKDKRLSGWRENHVYKLSGDYIVAEFQDRTKEKILENKLKKSEDKFRTIFESAPISIWVEDFSCLKKEIERIKREENSDIDEYMKKNPEFVKKAGSLIKIKDVNPNTLKMYNADDKKELLGSLNIVLPDKSAEILREEIVAISEEVNYFEGETINKTLDGEELNILLTMALPRESKKYDNVIVTNMDITRIKEMEKKLKEKAKRDGLTDLYNHETIIRQLDYEIERENRYNLQLSIAMCDIDDFKKINDNYGHQTGDDILKRLAFILEENVRNVDIVGRYGGEEFLIIFPHTSCNQAYKVCERIRKEIKKKEKITVSIGVVELKNENCKEFIKKADDLLYNAKNSGKDCICSCLDKKG</sequence>
<name>A0A5D0MGE0_9BACT</name>
<dbReference type="InterPro" id="IPR050469">
    <property type="entry name" value="Diguanylate_Cyclase"/>
</dbReference>
<dbReference type="InterPro" id="IPR043128">
    <property type="entry name" value="Rev_trsase/Diguanyl_cyclase"/>
</dbReference>
<dbReference type="NCBIfam" id="TIGR00254">
    <property type="entry name" value="GGDEF"/>
    <property type="match status" value="1"/>
</dbReference>
<dbReference type="EMBL" id="VSIX01000004">
    <property type="protein sequence ID" value="TYB32106.1"/>
    <property type="molecule type" value="Genomic_DNA"/>
</dbReference>
<dbReference type="InterPro" id="IPR000160">
    <property type="entry name" value="GGDEF_dom"/>
</dbReference>
<protein>
    <submittedName>
        <fullName evidence="2">Diguanylate cyclase</fullName>
    </submittedName>
</protein>
<comment type="caution">
    <text evidence="2">The sequence shown here is derived from an EMBL/GenBank/DDBJ whole genome shotgun (WGS) entry which is preliminary data.</text>
</comment>
<gene>
    <name evidence="2" type="ORF">FXF47_00550</name>
</gene>
<accession>A0A5D0MGE0</accession>
<reference evidence="2" key="1">
    <citation type="submission" date="2019-08" db="EMBL/GenBank/DDBJ databases">
        <title>Genomic characterization of a novel candidate phylum (ARYD3) from a high temperature, high salinity tertiary oil reservoir in north central Oklahoma, USA.</title>
        <authorList>
            <person name="Youssef N.H."/>
            <person name="Yadav A."/>
            <person name="Elshahed M.S."/>
        </authorList>
    </citation>
    <scope>NUCLEOTIDE SEQUENCE [LARGE SCALE GENOMIC DNA]</scope>
    <source>
        <strain evidence="2">ARYD3</strain>
    </source>
</reference>
<dbReference type="Proteomes" id="UP000324143">
    <property type="component" value="Unassembled WGS sequence"/>
</dbReference>
<dbReference type="SMART" id="SM00267">
    <property type="entry name" value="GGDEF"/>
    <property type="match status" value="1"/>
</dbReference>
<dbReference type="GO" id="GO:0043709">
    <property type="term" value="P:cell adhesion involved in single-species biofilm formation"/>
    <property type="evidence" value="ECO:0007669"/>
    <property type="project" value="TreeGrafter"/>
</dbReference>
<dbReference type="FunFam" id="3.30.70.270:FF:000001">
    <property type="entry name" value="Diguanylate cyclase domain protein"/>
    <property type="match status" value="1"/>
</dbReference>